<dbReference type="InterPro" id="IPR036046">
    <property type="entry name" value="Acylphosphatase-like_dom_sf"/>
</dbReference>
<accession>A0A0S8GFX8</accession>
<evidence type="ECO:0000256" key="5">
    <source>
        <dbReference type="RuleBase" id="RU000553"/>
    </source>
</evidence>
<dbReference type="Gene3D" id="3.30.70.100">
    <property type="match status" value="1"/>
</dbReference>
<comment type="similarity">
    <text evidence="1 6">Belongs to the acylphosphatase family.</text>
</comment>
<evidence type="ECO:0000256" key="6">
    <source>
        <dbReference type="RuleBase" id="RU004168"/>
    </source>
</evidence>
<reference evidence="8 9" key="1">
    <citation type="journal article" date="2015" name="Microbiome">
        <title>Genomic resolution of linkages in carbon, nitrogen, and sulfur cycling among widespread estuary sediment bacteria.</title>
        <authorList>
            <person name="Baker B.J."/>
            <person name="Lazar C.S."/>
            <person name="Teske A.P."/>
            <person name="Dick G.J."/>
        </authorList>
    </citation>
    <scope>NUCLEOTIDE SEQUENCE [LARGE SCALE GENOMIC DNA]</scope>
    <source>
        <strain evidence="8">SM23_60</strain>
    </source>
</reference>
<gene>
    <name evidence="8" type="ORF">AMJ87_06165</name>
</gene>
<dbReference type="PANTHER" id="PTHR47268">
    <property type="entry name" value="ACYLPHOSPHATASE"/>
    <property type="match status" value="1"/>
</dbReference>
<keyword evidence="4 5" id="KW-0378">Hydrolase</keyword>
<dbReference type="Proteomes" id="UP000051096">
    <property type="component" value="Unassembled WGS sequence"/>
</dbReference>
<protein>
    <recommendedName>
        <fullName evidence="2 4">Acylphosphatase</fullName>
        <ecNumber evidence="2 4">3.6.1.7</ecNumber>
    </recommendedName>
</protein>
<dbReference type="EC" id="3.6.1.7" evidence="2 4"/>
<evidence type="ECO:0000259" key="7">
    <source>
        <dbReference type="PROSITE" id="PS51160"/>
    </source>
</evidence>
<dbReference type="SUPFAM" id="SSF54975">
    <property type="entry name" value="Acylphosphatase/BLUF domain-like"/>
    <property type="match status" value="1"/>
</dbReference>
<feature type="active site" evidence="4">
    <location>
        <position position="21"/>
    </location>
</feature>
<feature type="domain" description="Acylphosphatase-like" evidence="7">
    <location>
        <begin position="6"/>
        <end position="93"/>
    </location>
</feature>
<dbReference type="InterPro" id="IPR020456">
    <property type="entry name" value="Acylphosphatase"/>
</dbReference>
<dbReference type="PANTHER" id="PTHR47268:SF4">
    <property type="entry name" value="ACYLPHOSPHATASE"/>
    <property type="match status" value="1"/>
</dbReference>
<name>A0A0S8GFX8_UNCW3</name>
<dbReference type="InterPro" id="IPR001792">
    <property type="entry name" value="Acylphosphatase-like_dom"/>
</dbReference>
<comment type="caution">
    <text evidence="8">The sequence shown here is derived from an EMBL/GenBank/DDBJ whole genome shotgun (WGS) entry which is preliminary data.</text>
</comment>
<dbReference type="EMBL" id="LJUO01000047">
    <property type="protein sequence ID" value="KPK71951.1"/>
    <property type="molecule type" value="Genomic_DNA"/>
</dbReference>
<evidence type="ECO:0000256" key="4">
    <source>
        <dbReference type="PROSITE-ProRule" id="PRU00520"/>
    </source>
</evidence>
<dbReference type="PROSITE" id="PS00151">
    <property type="entry name" value="ACYLPHOSPHATASE_2"/>
    <property type="match status" value="1"/>
</dbReference>
<feature type="active site" evidence="4">
    <location>
        <position position="39"/>
    </location>
</feature>
<dbReference type="GO" id="GO:0003998">
    <property type="term" value="F:acylphosphatase activity"/>
    <property type="evidence" value="ECO:0007669"/>
    <property type="project" value="UniProtKB-EC"/>
</dbReference>
<proteinExistence type="inferred from homology"/>
<dbReference type="PATRIC" id="fig|1703780.3.peg.2693"/>
<dbReference type="PROSITE" id="PS51160">
    <property type="entry name" value="ACYLPHOSPHATASE_3"/>
    <property type="match status" value="1"/>
</dbReference>
<sequence length="93" mass="10772">MNKEKRLHIFVAGVVQGVFFRAHARNAAQNFDLVGWVQNLSDGRVEIVAEGETERLRELLEWCHKGPRLARVDNVEVTWDRATGEFKSFEVKY</sequence>
<dbReference type="AlphaFoldDB" id="A0A0S8GFX8"/>
<evidence type="ECO:0000256" key="2">
    <source>
        <dbReference type="ARBA" id="ARBA00012150"/>
    </source>
</evidence>
<evidence type="ECO:0000313" key="9">
    <source>
        <dbReference type="Proteomes" id="UP000051096"/>
    </source>
</evidence>
<dbReference type="Pfam" id="PF00708">
    <property type="entry name" value="Acylphosphatase"/>
    <property type="match status" value="1"/>
</dbReference>
<evidence type="ECO:0000313" key="8">
    <source>
        <dbReference type="EMBL" id="KPK71951.1"/>
    </source>
</evidence>
<evidence type="ECO:0000256" key="3">
    <source>
        <dbReference type="ARBA" id="ARBA00047645"/>
    </source>
</evidence>
<dbReference type="PROSITE" id="PS00150">
    <property type="entry name" value="ACYLPHOSPHATASE_1"/>
    <property type="match status" value="1"/>
</dbReference>
<dbReference type="InterPro" id="IPR017968">
    <property type="entry name" value="Acylphosphatase_CS"/>
</dbReference>
<evidence type="ECO:0000256" key="1">
    <source>
        <dbReference type="ARBA" id="ARBA00005614"/>
    </source>
</evidence>
<organism evidence="8 9">
    <name type="scientific">candidate division WOR_3 bacterium SM23_60</name>
    <dbReference type="NCBI Taxonomy" id="1703780"/>
    <lineage>
        <taxon>Bacteria</taxon>
        <taxon>Bacteria division WOR-3</taxon>
    </lineage>
</organism>
<comment type="catalytic activity">
    <reaction evidence="3 4 5">
        <text>an acyl phosphate + H2O = a carboxylate + phosphate + H(+)</text>
        <dbReference type="Rhea" id="RHEA:14965"/>
        <dbReference type="ChEBI" id="CHEBI:15377"/>
        <dbReference type="ChEBI" id="CHEBI:15378"/>
        <dbReference type="ChEBI" id="CHEBI:29067"/>
        <dbReference type="ChEBI" id="CHEBI:43474"/>
        <dbReference type="ChEBI" id="CHEBI:59918"/>
        <dbReference type="EC" id="3.6.1.7"/>
    </reaction>
</comment>